<accession>A0ABW0U1Z7</accession>
<dbReference type="InterPro" id="IPR052934">
    <property type="entry name" value="Methyl-DNA_Rec/Restrict_Enz"/>
</dbReference>
<evidence type="ECO:0000313" key="2">
    <source>
        <dbReference type="EMBL" id="MFC5604780.1"/>
    </source>
</evidence>
<keyword evidence="3" id="KW-1185">Reference proteome</keyword>
<dbReference type="PANTHER" id="PTHR37291:SF1">
    <property type="entry name" value="TYPE IV METHYL-DIRECTED RESTRICTION ENZYME ECOKMCRB SUBUNIT"/>
    <property type="match status" value="1"/>
</dbReference>
<dbReference type="PANTHER" id="PTHR37291">
    <property type="entry name" value="5-METHYLCYTOSINE-SPECIFIC RESTRICTION ENZYME B"/>
    <property type="match status" value="1"/>
</dbReference>
<comment type="caution">
    <text evidence="2">The sequence shown here is derived from an EMBL/GenBank/DDBJ whole genome shotgun (WGS) entry which is preliminary data.</text>
</comment>
<evidence type="ECO:0000259" key="1">
    <source>
        <dbReference type="SMART" id="SM00382"/>
    </source>
</evidence>
<dbReference type="Proteomes" id="UP001596071">
    <property type="component" value="Unassembled WGS sequence"/>
</dbReference>
<protein>
    <submittedName>
        <fullName evidence="2">AAA family ATPase</fullName>
    </submittedName>
</protein>
<name>A0ABW0U1Z7_9BACL</name>
<dbReference type="SMART" id="SM00382">
    <property type="entry name" value="AAA"/>
    <property type="match status" value="1"/>
</dbReference>
<reference evidence="3" key="1">
    <citation type="journal article" date="2019" name="Int. J. Syst. Evol. Microbiol.">
        <title>The Global Catalogue of Microorganisms (GCM) 10K type strain sequencing project: providing services to taxonomists for standard genome sequencing and annotation.</title>
        <authorList>
            <consortium name="The Broad Institute Genomics Platform"/>
            <consortium name="The Broad Institute Genome Sequencing Center for Infectious Disease"/>
            <person name="Wu L."/>
            <person name="Ma J."/>
        </authorList>
    </citation>
    <scope>NUCLEOTIDE SEQUENCE [LARGE SCALE GENOMIC DNA]</scope>
    <source>
        <strain evidence="3">KACC 11299</strain>
    </source>
</reference>
<dbReference type="SUPFAM" id="SSF52540">
    <property type="entry name" value="P-loop containing nucleoside triphosphate hydrolases"/>
    <property type="match status" value="1"/>
</dbReference>
<proteinExistence type="predicted"/>
<gene>
    <name evidence="2" type="ORF">ACFPTP_16210</name>
</gene>
<dbReference type="InterPro" id="IPR027417">
    <property type="entry name" value="P-loop_NTPase"/>
</dbReference>
<organism evidence="2 3">
    <name type="scientific">Sporosarcina koreensis</name>
    <dbReference type="NCBI Taxonomy" id="334735"/>
    <lineage>
        <taxon>Bacteria</taxon>
        <taxon>Bacillati</taxon>
        <taxon>Bacillota</taxon>
        <taxon>Bacilli</taxon>
        <taxon>Bacillales</taxon>
        <taxon>Caryophanaceae</taxon>
        <taxon>Sporosarcina</taxon>
    </lineage>
</organism>
<dbReference type="EMBL" id="JBHSNP010000029">
    <property type="protein sequence ID" value="MFC5604780.1"/>
    <property type="molecule type" value="Genomic_DNA"/>
</dbReference>
<dbReference type="Gene3D" id="3.40.50.300">
    <property type="entry name" value="P-loop containing nucleotide triphosphate hydrolases"/>
    <property type="match status" value="1"/>
</dbReference>
<feature type="domain" description="AAA+ ATPase" evidence="1">
    <location>
        <begin position="316"/>
        <end position="488"/>
    </location>
</feature>
<dbReference type="InterPro" id="IPR011704">
    <property type="entry name" value="ATPase_dyneun-rel_AAA"/>
</dbReference>
<sequence length="600" mass="69490">MAVYHVKNEGDRKSIYSAAGQWSERCLLQNDSLLWVDEPIWTLANLRRLQQIFVNNPDVSGDSFEDKLKKQLEHESEEVYKLVIELVFVYYLFPRKIKYETKLKKLSVIASWKGIDIHDDLEILKSLQYGLGSTGTFYNTSKFYEISYLILIALHLKELSFEERKEILHDPVNLKRFAESTRKKIGKRVQMQHIFLHLVMPDKFERIASWGHKDQIIKAFNYITDDSTTEDPDEKLLMIRERLEEKYGQEKVDFYDTKTIAEKWRKVEQGSKPADVPKDNITDSQGLSMNATTFGEDIVFENEEVLFEQVTTAILNGKHIILTGPPGTGKSKLAHKVCELFAMNPMTVTASSNWSTYETIGGYRPDRNGDLNFEAGIFLKCFKDKSTDEQINKWLVIDEINRADIDKAFGSLFSVLAGDEVFLPFEDKSGQLIKIKPQSKEQPDEQNAFTYVVPNDWRIIGTMNTVDKSSLYEMSYAFMRRFAFIPVGIPKEINGDLLNQYLASWEITDYPYVDILAEIWKLINKYRKIGPAIVQDIAKHTMDNEDFTSPIILYVLPQFEGLSILKIREFIREIVDETEAVISIEQLDDFVDDFFEDVLF</sequence>
<dbReference type="InterPro" id="IPR003593">
    <property type="entry name" value="AAA+_ATPase"/>
</dbReference>
<evidence type="ECO:0000313" key="3">
    <source>
        <dbReference type="Proteomes" id="UP001596071"/>
    </source>
</evidence>
<dbReference type="RefSeq" id="WP_381446945.1">
    <property type="nucleotide sequence ID" value="NZ_JBHSNP010000029.1"/>
</dbReference>
<dbReference type="Pfam" id="PF07728">
    <property type="entry name" value="AAA_5"/>
    <property type="match status" value="1"/>
</dbReference>